<dbReference type="PATRIC" id="fig|1653479.3.peg.3480"/>
<keyword evidence="2" id="KW-1185">Reference proteome</keyword>
<evidence type="ECO:0000313" key="2">
    <source>
        <dbReference type="Proteomes" id="UP000076038"/>
    </source>
</evidence>
<sequence>MLTEVEIIHGTQRNPMPRFCVDNRPLRADRMGGCSTVWHGVCMTQRPSQAAALRLAGLLAGAGVLHFVTPQFFDAQVPTALPGSARTYTQVSGVAELAVAATLAAPRTRRVGGALAAGLFVTVFPANINLAWKYVRSSKTSPALKAAMIARLPLQIPLVTEALKARRLAP</sequence>
<reference evidence="2" key="2">
    <citation type="submission" date="2016-04" db="EMBL/GenBank/DDBJ databases">
        <title>Complete Genome and Plasmid Sequences for Rhodococcus fascians D188 and Draft Sequences for Rhodococcus spp. Isolates PBTS 1 and PBTS 2.</title>
        <authorList>
            <person name="Stamer R."/>
            <person name="Vereecke D."/>
            <person name="Zhang Y."/>
            <person name="Schilkey F."/>
            <person name="Devitt N."/>
            <person name="Randall J."/>
        </authorList>
    </citation>
    <scope>NUCLEOTIDE SEQUENCE [LARGE SCALE GENOMIC DNA]</scope>
    <source>
        <strain evidence="2">PBTS2</strain>
    </source>
</reference>
<dbReference type="EMBL" id="CP015220">
    <property type="protein sequence ID" value="AMY24720.1"/>
    <property type="molecule type" value="Genomic_DNA"/>
</dbReference>
<protein>
    <recommendedName>
        <fullName evidence="3">DoxX family protein</fullName>
    </recommendedName>
</protein>
<evidence type="ECO:0008006" key="3">
    <source>
        <dbReference type="Google" id="ProtNLM"/>
    </source>
</evidence>
<dbReference type="AlphaFoldDB" id="A0A143QNY9"/>
<dbReference type="KEGG" id="rhs:A3Q41_03429"/>
<accession>A0A143QNY9</accession>
<dbReference type="Proteomes" id="UP000076038">
    <property type="component" value="Chromosome"/>
</dbReference>
<name>A0A143QNY9_RHOFA</name>
<organism evidence="1 2">
    <name type="scientific">Rhodococcoides fascians</name>
    <name type="common">Rhodococcus fascians</name>
    <dbReference type="NCBI Taxonomy" id="1828"/>
    <lineage>
        <taxon>Bacteria</taxon>
        <taxon>Bacillati</taxon>
        <taxon>Actinomycetota</taxon>
        <taxon>Actinomycetes</taxon>
        <taxon>Mycobacteriales</taxon>
        <taxon>Nocardiaceae</taxon>
        <taxon>Rhodococcoides</taxon>
    </lineage>
</organism>
<evidence type="ECO:0000313" key="1">
    <source>
        <dbReference type="EMBL" id="AMY24720.1"/>
    </source>
</evidence>
<gene>
    <name evidence="1" type="ORF">A3Q41_03429</name>
</gene>
<dbReference type="PANTHER" id="PTHR36974">
    <property type="entry name" value="MEMBRANE PROTEIN-RELATED"/>
    <property type="match status" value="1"/>
</dbReference>
<proteinExistence type="predicted"/>
<dbReference type="PANTHER" id="PTHR36974:SF1">
    <property type="entry name" value="DOXX FAMILY MEMBRANE PROTEIN"/>
    <property type="match status" value="1"/>
</dbReference>
<reference evidence="1 2" key="1">
    <citation type="journal article" date="2016" name="Genome Announc.">
        <title>Complete Genome and Plasmid Sequences for Rhodococcus fascians D188 and Draft Sequences for Rhodococcus Isolates PBTS 1 and PBTS 2.</title>
        <authorList>
            <person name="Stamler R.A."/>
            <person name="Vereecke D."/>
            <person name="Zhang Y."/>
            <person name="Schilkey F."/>
            <person name="Devitt N."/>
            <person name="Randall J.J."/>
        </authorList>
    </citation>
    <scope>NUCLEOTIDE SEQUENCE [LARGE SCALE GENOMIC DNA]</scope>
    <source>
        <strain evidence="1 2">PBTS2</strain>
    </source>
</reference>